<keyword evidence="1" id="KW-0813">Transport</keyword>
<dbReference type="STRING" id="104663.SAMN04488121_101444"/>
<evidence type="ECO:0000256" key="2">
    <source>
        <dbReference type="ARBA" id="ARBA00022617"/>
    </source>
</evidence>
<name>A0A1G7HF03_CHIFI</name>
<dbReference type="AlphaFoldDB" id="A0A1G7HF03"/>
<dbReference type="Proteomes" id="UP000199045">
    <property type="component" value="Unassembled WGS sequence"/>
</dbReference>
<dbReference type="GO" id="GO:0009055">
    <property type="term" value="F:electron transfer activity"/>
    <property type="evidence" value="ECO:0007669"/>
    <property type="project" value="InterPro"/>
</dbReference>
<dbReference type="PROSITE" id="PS51007">
    <property type="entry name" value="CYTC"/>
    <property type="match status" value="1"/>
</dbReference>
<dbReference type="InterPro" id="IPR009056">
    <property type="entry name" value="Cyt_c-like_dom"/>
</dbReference>
<evidence type="ECO:0000313" key="9">
    <source>
        <dbReference type="EMBL" id="SDE99077.1"/>
    </source>
</evidence>
<dbReference type="SUPFAM" id="SSF46626">
    <property type="entry name" value="Cytochrome c"/>
    <property type="match status" value="1"/>
</dbReference>
<dbReference type="PROSITE" id="PS51257">
    <property type="entry name" value="PROKAR_LIPOPROTEIN"/>
    <property type="match status" value="1"/>
</dbReference>
<feature type="binding site" description="covalent" evidence="6">
    <location>
        <position position="64"/>
    </location>
    <ligand>
        <name>heme c</name>
        <dbReference type="ChEBI" id="CHEBI:61717"/>
    </ligand>
</feature>
<dbReference type="GO" id="GO:0020037">
    <property type="term" value="F:heme binding"/>
    <property type="evidence" value="ECO:0007669"/>
    <property type="project" value="InterPro"/>
</dbReference>
<dbReference type="PRINTS" id="PR00606">
    <property type="entry name" value="CYTCHROMECID"/>
</dbReference>
<evidence type="ECO:0000313" key="10">
    <source>
        <dbReference type="Proteomes" id="UP000199045"/>
    </source>
</evidence>
<proteinExistence type="predicted"/>
<evidence type="ECO:0000256" key="3">
    <source>
        <dbReference type="ARBA" id="ARBA00022723"/>
    </source>
</evidence>
<feature type="binding site" description="covalent" evidence="6">
    <location>
        <position position="113"/>
    </location>
    <ligand>
        <name>heme c</name>
        <dbReference type="ChEBI" id="CHEBI:61717"/>
    </ligand>
</feature>
<keyword evidence="3 6" id="KW-0479">Metal-binding</keyword>
<feature type="binding site" description="covalent" evidence="6">
    <location>
        <position position="68"/>
    </location>
    <ligand>
        <name>heme c</name>
        <dbReference type="ChEBI" id="CHEBI:61717"/>
    </ligand>
</feature>
<evidence type="ECO:0000259" key="8">
    <source>
        <dbReference type="PROSITE" id="PS51007"/>
    </source>
</evidence>
<evidence type="ECO:0000256" key="6">
    <source>
        <dbReference type="PIRSR" id="PIRSR602324-1"/>
    </source>
</evidence>
<protein>
    <submittedName>
        <fullName evidence="9">Cytochrome c</fullName>
    </submittedName>
</protein>
<gene>
    <name evidence="9" type="ORF">SAMN04488121_101444</name>
</gene>
<accession>A0A1G7HF03</accession>
<dbReference type="EMBL" id="FNBN01000001">
    <property type="protein sequence ID" value="SDE99077.1"/>
    <property type="molecule type" value="Genomic_DNA"/>
</dbReference>
<feature type="region of interest" description="Disordered" evidence="7">
    <location>
        <begin position="19"/>
        <end position="47"/>
    </location>
</feature>
<feature type="domain" description="Cytochrome c" evidence="8">
    <location>
        <begin position="50"/>
        <end position="135"/>
    </location>
</feature>
<organism evidence="9 10">
    <name type="scientific">Chitinophaga filiformis</name>
    <name type="common">Myxococcus filiformis</name>
    <name type="synonym">Flexibacter filiformis</name>
    <dbReference type="NCBI Taxonomy" id="104663"/>
    <lineage>
        <taxon>Bacteria</taxon>
        <taxon>Pseudomonadati</taxon>
        <taxon>Bacteroidota</taxon>
        <taxon>Chitinophagia</taxon>
        <taxon>Chitinophagales</taxon>
        <taxon>Chitinophagaceae</taxon>
        <taxon>Chitinophaga</taxon>
    </lineage>
</organism>
<evidence type="ECO:0000256" key="7">
    <source>
        <dbReference type="SAM" id="MobiDB-lite"/>
    </source>
</evidence>
<sequence length="135" mass="14139">MRFLAPVVLCAVVLASCGGGSSENKTEKKEEAASETPADNSMVSPGAAEAAASKGAALIEQKDCKTCHKVDVKLVGPAYKDVAQKYEATDANIEMLADKVISGGSGHWGEVAMTPHPDVSKEDAKEMVKYVLSLK</sequence>
<keyword evidence="2 6" id="KW-0349">Heme</keyword>
<comment type="PTM">
    <text evidence="6">Binds 1 heme c group covalently per subunit.</text>
</comment>
<evidence type="ECO:0000256" key="5">
    <source>
        <dbReference type="ARBA" id="ARBA00023004"/>
    </source>
</evidence>
<evidence type="ECO:0000256" key="1">
    <source>
        <dbReference type="ARBA" id="ARBA00022448"/>
    </source>
</evidence>
<dbReference type="Gene3D" id="1.10.760.10">
    <property type="entry name" value="Cytochrome c-like domain"/>
    <property type="match status" value="1"/>
</dbReference>
<keyword evidence="5 6" id="KW-0408">Iron</keyword>
<evidence type="ECO:0000256" key="4">
    <source>
        <dbReference type="ARBA" id="ARBA00022982"/>
    </source>
</evidence>
<keyword evidence="4" id="KW-0249">Electron transport</keyword>
<dbReference type="InterPro" id="IPR002324">
    <property type="entry name" value="Cyt_c_ID"/>
</dbReference>
<reference evidence="9 10" key="1">
    <citation type="submission" date="2016-10" db="EMBL/GenBank/DDBJ databases">
        <authorList>
            <person name="de Groot N.N."/>
        </authorList>
    </citation>
    <scope>NUCLEOTIDE SEQUENCE [LARGE SCALE GENOMIC DNA]</scope>
    <source>
        <strain evidence="9 10">DSM 527</strain>
    </source>
</reference>
<dbReference type="GO" id="GO:0005506">
    <property type="term" value="F:iron ion binding"/>
    <property type="evidence" value="ECO:0007669"/>
    <property type="project" value="InterPro"/>
</dbReference>
<dbReference type="InterPro" id="IPR036909">
    <property type="entry name" value="Cyt_c-like_dom_sf"/>
</dbReference>
<dbReference type="Pfam" id="PF00034">
    <property type="entry name" value="Cytochrom_C"/>
    <property type="match status" value="1"/>
</dbReference>